<reference evidence="1" key="2">
    <citation type="submission" date="2020-11" db="EMBL/GenBank/DDBJ databases">
        <authorList>
            <person name="McCartney M.A."/>
            <person name="Auch B."/>
            <person name="Kono T."/>
            <person name="Mallez S."/>
            <person name="Becker A."/>
            <person name="Gohl D.M."/>
            <person name="Silverstein K.A.T."/>
            <person name="Koren S."/>
            <person name="Bechman K.B."/>
            <person name="Herman A."/>
            <person name="Abrahante J.E."/>
            <person name="Garbe J."/>
        </authorList>
    </citation>
    <scope>NUCLEOTIDE SEQUENCE</scope>
    <source>
        <strain evidence="1">Duluth1</strain>
        <tissue evidence="1">Whole animal</tissue>
    </source>
</reference>
<accession>A0A9D4R662</accession>
<reference evidence="1" key="1">
    <citation type="journal article" date="2019" name="bioRxiv">
        <title>The Genome of the Zebra Mussel, Dreissena polymorpha: A Resource for Invasive Species Research.</title>
        <authorList>
            <person name="McCartney M.A."/>
            <person name="Auch B."/>
            <person name="Kono T."/>
            <person name="Mallez S."/>
            <person name="Zhang Y."/>
            <person name="Obille A."/>
            <person name="Becker A."/>
            <person name="Abrahante J.E."/>
            <person name="Garbe J."/>
            <person name="Badalamenti J.P."/>
            <person name="Herman A."/>
            <person name="Mangelson H."/>
            <person name="Liachko I."/>
            <person name="Sullivan S."/>
            <person name="Sone E.D."/>
            <person name="Koren S."/>
            <person name="Silverstein K.A.T."/>
            <person name="Beckman K.B."/>
            <person name="Gohl D.M."/>
        </authorList>
    </citation>
    <scope>NUCLEOTIDE SEQUENCE</scope>
    <source>
        <strain evidence="1">Duluth1</strain>
        <tissue evidence="1">Whole animal</tissue>
    </source>
</reference>
<proteinExistence type="predicted"/>
<gene>
    <name evidence="1" type="ORF">DPMN_098982</name>
</gene>
<dbReference type="EMBL" id="JAIWYP010000003">
    <property type="protein sequence ID" value="KAH3856394.1"/>
    <property type="molecule type" value="Genomic_DNA"/>
</dbReference>
<sequence>MRFYEGDNRSVIMEIYDKIYLFDLEKMDVGIVFPGRVVDTRVYNSCVEVAVFTT</sequence>
<dbReference type="Proteomes" id="UP000828390">
    <property type="component" value="Unassembled WGS sequence"/>
</dbReference>
<evidence type="ECO:0000313" key="1">
    <source>
        <dbReference type="EMBL" id="KAH3856394.1"/>
    </source>
</evidence>
<dbReference type="AlphaFoldDB" id="A0A9D4R662"/>
<name>A0A9D4R662_DREPO</name>
<evidence type="ECO:0000313" key="2">
    <source>
        <dbReference type="Proteomes" id="UP000828390"/>
    </source>
</evidence>
<comment type="caution">
    <text evidence="1">The sequence shown here is derived from an EMBL/GenBank/DDBJ whole genome shotgun (WGS) entry which is preliminary data.</text>
</comment>
<protein>
    <submittedName>
        <fullName evidence="1">Uncharacterized protein</fullName>
    </submittedName>
</protein>
<keyword evidence="2" id="KW-1185">Reference proteome</keyword>
<organism evidence="1 2">
    <name type="scientific">Dreissena polymorpha</name>
    <name type="common">Zebra mussel</name>
    <name type="synonym">Mytilus polymorpha</name>
    <dbReference type="NCBI Taxonomy" id="45954"/>
    <lineage>
        <taxon>Eukaryota</taxon>
        <taxon>Metazoa</taxon>
        <taxon>Spiralia</taxon>
        <taxon>Lophotrochozoa</taxon>
        <taxon>Mollusca</taxon>
        <taxon>Bivalvia</taxon>
        <taxon>Autobranchia</taxon>
        <taxon>Heteroconchia</taxon>
        <taxon>Euheterodonta</taxon>
        <taxon>Imparidentia</taxon>
        <taxon>Neoheterodontei</taxon>
        <taxon>Myida</taxon>
        <taxon>Dreissenoidea</taxon>
        <taxon>Dreissenidae</taxon>
        <taxon>Dreissena</taxon>
    </lineage>
</organism>